<dbReference type="AlphaFoldDB" id="A0A5B0Q8M1"/>
<dbReference type="Proteomes" id="UP000325313">
    <property type="component" value="Unassembled WGS sequence"/>
</dbReference>
<feature type="chain" id="PRO_5023097252" evidence="1">
    <location>
        <begin position="27"/>
        <end position="198"/>
    </location>
</feature>
<gene>
    <name evidence="2" type="ORF">PGTUg99_025588</name>
</gene>
<dbReference type="EMBL" id="VDEP01000304">
    <property type="protein sequence ID" value="KAA1109600.1"/>
    <property type="molecule type" value="Genomic_DNA"/>
</dbReference>
<comment type="caution">
    <text evidence="2">The sequence shown here is derived from an EMBL/GenBank/DDBJ whole genome shotgun (WGS) entry which is preliminary data.</text>
</comment>
<feature type="signal peptide" evidence="1">
    <location>
        <begin position="1"/>
        <end position="26"/>
    </location>
</feature>
<evidence type="ECO:0000256" key="1">
    <source>
        <dbReference type="SAM" id="SignalP"/>
    </source>
</evidence>
<protein>
    <submittedName>
        <fullName evidence="2">Uncharacterized protein</fullName>
    </submittedName>
</protein>
<name>A0A5B0Q8M1_PUCGR</name>
<proteinExistence type="predicted"/>
<reference evidence="2 3" key="1">
    <citation type="submission" date="2019-05" db="EMBL/GenBank/DDBJ databases">
        <title>Emergence of the Ug99 lineage of the wheat stem rust pathogen through somatic hybridization.</title>
        <authorList>
            <person name="Li F."/>
            <person name="Upadhyaya N.M."/>
            <person name="Sperschneider J."/>
            <person name="Matny O."/>
            <person name="Nguyen-Phuc H."/>
            <person name="Mago R."/>
            <person name="Raley C."/>
            <person name="Miller M.E."/>
            <person name="Silverstein K.A.T."/>
            <person name="Henningsen E."/>
            <person name="Hirsch C.D."/>
            <person name="Visser B."/>
            <person name="Pretorius Z.A."/>
            <person name="Steffenson B.J."/>
            <person name="Schwessinger B."/>
            <person name="Dodds P.N."/>
            <person name="Figueroa M."/>
        </authorList>
    </citation>
    <scope>NUCLEOTIDE SEQUENCE [LARGE SCALE GENOMIC DNA]</scope>
    <source>
        <strain evidence="2 3">Ug99</strain>
    </source>
</reference>
<evidence type="ECO:0000313" key="3">
    <source>
        <dbReference type="Proteomes" id="UP000325313"/>
    </source>
</evidence>
<accession>A0A5B0Q8M1</accession>
<sequence length="198" mass="21390">MIALTTFLIAISLLAHLNICADEAKAKGVTCFKKRVTGKDCATAMQGIVYTDNAVTKDETRISVGFGNCLLEIETHGAGPAKKDDIELAILQLFSQCHELLSGETKKDAFTIDINRMGTHNPVFGRGVQLGVPYCGVKTKDDSVEKSPINQADCVKAIDRIPENPAGSKFPLAQSKKPSGEISARFGTCHVSKYSTKW</sequence>
<keyword evidence="1" id="KW-0732">Signal</keyword>
<evidence type="ECO:0000313" key="2">
    <source>
        <dbReference type="EMBL" id="KAA1109600.1"/>
    </source>
</evidence>
<organism evidence="2 3">
    <name type="scientific">Puccinia graminis f. sp. tritici</name>
    <dbReference type="NCBI Taxonomy" id="56615"/>
    <lineage>
        <taxon>Eukaryota</taxon>
        <taxon>Fungi</taxon>
        <taxon>Dikarya</taxon>
        <taxon>Basidiomycota</taxon>
        <taxon>Pucciniomycotina</taxon>
        <taxon>Pucciniomycetes</taxon>
        <taxon>Pucciniales</taxon>
        <taxon>Pucciniaceae</taxon>
        <taxon>Puccinia</taxon>
    </lineage>
</organism>